<sequence length="81" mass="9637">MKDPYLGEFGRWIYKTLPQGMRVAGIDDFRTERGVEPEGINFLVHTYHSNEFEHHVSKHGVVEKFRQWIEDGRVYVKSEKK</sequence>
<proteinExistence type="predicted"/>
<organism evidence="1">
    <name type="scientific">bioreactor metagenome</name>
    <dbReference type="NCBI Taxonomy" id="1076179"/>
    <lineage>
        <taxon>unclassified sequences</taxon>
        <taxon>metagenomes</taxon>
        <taxon>ecological metagenomes</taxon>
    </lineage>
</organism>
<evidence type="ECO:0000313" key="1">
    <source>
        <dbReference type="EMBL" id="MPL77644.1"/>
    </source>
</evidence>
<protein>
    <submittedName>
        <fullName evidence="1">Uncharacterized protein</fullName>
    </submittedName>
</protein>
<name>A0A644UFD3_9ZZZZ</name>
<accession>A0A644UFD3</accession>
<comment type="caution">
    <text evidence="1">The sequence shown here is derived from an EMBL/GenBank/DDBJ whole genome shotgun (WGS) entry which is preliminary data.</text>
</comment>
<dbReference type="EMBL" id="VSSQ01000108">
    <property type="protein sequence ID" value="MPL77644.1"/>
    <property type="molecule type" value="Genomic_DNA"/>
</dbReference>
<reference evidence="1" key="1">
    <citation type="submission" date="2019-08" db="EMBL/GenBank/DDBJ databases">
        <authorList>
            <person name="Kucharzyk K."/>
            <person name="Murdoch R.W."/>
            <person name="Higgins S."/>
            <person name="Loffler F."/>
        </authorList>
    </citation>
    <scope>NUCLEOTIDE SEQUENCE</scope>
</reference>
<gene>
    <name evidence="1" type="ORF">SDC9_23501</name>
</gene>
<dbReference type="AlphaFoldDB" id="A0A644UFD3"/>